<evidence type="ECO:0000313" key="3">
    <source>
        <dbReference type="Proteomes" id="UP000821853"/>
    </source>
</evidence>
<proteinExistence type="predicted"/>
<protein>
    <submittedName>
        <fullName evidence="2">Uncharacterized protein</fullName>
    </submittedName>
</protein>
<comment type="caution">
    <text evidence="2">The sequence shown here is derived from an EMBL/GenBank/DDBJ whole genome shotgun (WGS) entry which is preliminary data.</text>
</comment>
<reference evidence="2 3" key="1">
    <citation type="journal article" date="2020" name="Cell">
        <title>Large-Scale Comparative Analyses of Tick Genomes Elucidate Their Genetic Diversity and Vector Capacities.</title>
        <authorList>
            <consortium name="Tick Genome and Microbiome Consortium (TIGMIC)"/>
            <person name="Jia N."/>
            <person name="Wang J."/>
            <person name="Shi W."/>
            <person name="Du L."/>
            <person name="Sun Y."/>
            <person name="Zhan W."/>
            <person name="Jiang J.F."/>
            <person name="Wang Q."/>
            <person name="Zhang B."/>
            <person name="Ji P."/>
            <person name="Bell-Sakyi L."/>
            <person name="Cui X.M."/>
            <person name="Yuan T.T."/>
            <person name="Jiang B.G."/>
            <person name="Yang W.F."/>
            <person name="Lam T.T."/>
            <person name="Chang Q.C."/>
            <person name="Ding S.J."/>
            <person name="Wang X.J."/>
            <person name="Zhu J.G."/>
            <person name="Ruan X.D."/>
            <person name="Zhao L."/>
            <person name="Wei J.T."/>
            <person name="Ye R.Z."/>
            <person name="Que T.C."/>
            <person name="Du C.H."/>
            <person name="Zhou Y.H."/>
            <person name="Cheng J.X."/>
            <person name="Dai P.F."/>
            <person name="Guo W.B."/>
            <person name="Han X.H."/>
            <person name="Huang E.J."/>
            <person name="Li L.F."/>
            <person name="Wei W."/>
            <person name="Gao Y.C."/>
            <person name="Liu J.Z."/>
            <person name="Shao H.Z."/>
            <person name="Wang X."/>
            <person name="Wang C.C."/>
            <person name="Yang T.C."/>
            <person name="Huo Q.B."/>
            <person name="Li W."/>
            <person name="Chen H.Y."/>
            <person name="Chen S.E."/>
            <person name="Zhou L.G."/>
            <person name="Ni X.B."/>
            <person name="Tian J.H."/>
            <person name="Sheng Y."/>
            <person name="Liu T."/>
            <person name="Pan Y.S."/>
            <person name="Xia L.Y."/>
            <person name="Li J."/>
            <person name="Zhao F."/>
            <person name="Cao W.C."/>
        </authorList>
    </citation>
    <scope>NUCLEOTIDE SEQUENCE [LARGE SCALE GENOMIC DNA]</scope>
    <source>
        <strain evidence="2">HaeL-2018</strain>
    </source>
</reference>
<evidence type="ECO:0000256" key="1">
    <source>
        <dbReference type="SAM" id="MobiDB-lite"/>
    </source>
</evidence>
<dbReference type="VEuPathDB" id="VectorBase:HLOH_050634"/>
<dbReference type="AlphaFoldDB" id="A0A9J6GMS6"/>
<name>A0A9J6GMS6_HAELO</name>
<feature type="compositionally biased region" description="Basic and acidic residues" evidence="1">
    <location>
        <begin position="81"/>
        <end position="91"/>
    </location>
</feature>
<gene>
    <name evidence="2" type="ORF">HPB48_011776</name>
</gene>
<accession>A0A9J6GMS6</accession>
<keyword evidence="3" id="KW-1185">Reference proteome</keyword>
<organism evidence="2 3">
    <name type="scientific">Haemaphysalis longicornis</name>
    <name type="common">Bush tick</name>
    <dbReference type="NCBI Taxonomy" id="44386"/>
    <lineage>
        <taxon>Eukaryota</taxon>
        <taxon>Metazoa</taxon>
        <taxon>Ecdysozoa</taxon>
        <taxon>Arthropoda</taxon>
        <taxon>Chelicerata</taxon>
        <taxon>Arachnida</taxon>
        <taxon>Acari</taxon>
        <taxon>Parasitiformes</taxon>
        <taxon>Ixodida</taxon>
        <taxon>Ixodoidea</taxon>
        <taxon>Ixodidae</taxon>
        <taxon>Haemaphysalinae</taxon>
        <taxon>Haemaphysalis</taxon>
    </lineage>
</organism>
<feature type="region of interest" description="Disordered" evidence="1">
    <location>
        <begin position="58"/>
        <end position="91"/>
    </location>
</feature>
<sequence>MSTVEIEGESISPEDYNNAAGWIETYGRRSHRELAQLTLTSPNKGQHGAGYHAMPEEADKMAALAPISKLPQRASSSGTSTDRRGNHSPPE</sequence>
<evidence type="ECO:0000313" key="2">
    <source>
        <dbReference type="EMBL" id="KAH9375864.1"/>
    </source>
</evidence>
<dbReference type="Proteomes" id="UP000821853">
    <property type="component" value="Chromosome 5"/>
</dbReference>
<dbReference type="EMBL" id="JABSTR010000007">
    <property type="protein sequence ID" value="KAH9375864.1"/>
    <property type="molecule type" value="Genomic_DNA"/>
</dbReference>